<evidence type="ECO:0000256" key="2">
    <source>
        <dbReference type="ARBA" id="ARBA00022448"/>
    </source>
</evidence>
<dbReference type="GO" id="GO:0030313">
    <property type="term" value="C:cell envelope"/>
    <property type="evidence" value="ECO:0007669"/>
    <property type="project" value="TreeGrafter"/>
</dbReference>
<feature type="region of interest" description="Disordered" evidence="3">
    <location>
        <begin position="28"/>
        <end position="49"/>
    </location>
</feature>
<dbReference type="AlphaFoldDB" id="A0A4U1C8C2"/>
<organism evidence="7 8">
    <name type="scientific">Pedobacter cryotolerans</name>
    <dbReference type="NCBI Taxonomy" id="2571270"/>
    <lineage>
        <taxon>Bacteria</taxon>
        <taxon>Pseudomonadati</taxon>
        <taxon>Bacteroidota</taxon>
        <taxon>Sphingobacteriia</taxon>
        <taxon>Sphingobacteriales</taxon>
        <taxon>Sphingobacteriaceae</taxon>
        <taxon>Pedobacter</taxon>
    </lineage>
</organism>
<feature type="chain" id="PRO_5020453964" evidence="4">
    <location>
        <begin position="22"/>
        <end position="399"/>
    </location>
</feature>
<dbReference type="Pfam" id="PF25917">
    <property type="entry name" value="BSH_RND"/>
    <property type="match status" value="1"/>
</dbReference>
<evidence type="ECO:0000256" key="4">
    <source>
        <dbReference type="SAM" id="SignalP"/>
    </source>
</evidence>
<accession>A0A4U1C8C2</accession>
<dbReference type="GO" id="GO:0015679">
    <property type="term" value="P:plasma membrane copper ion transport"/>
    <property type="evidence" value="ECO:0007669"/>
    <property type="project" value="TreeGrafter"/>
</dbReference>
<keyword evidence="8" id="KW-1185">Reference proteome</keyword>
<evidence type="ECO:0000259" key="6">
    <source>
        <dbReference type="Pfam" id="PF25954"/>
    </source>
</evidence>
<name>A0A4U1C8C2_9SPHI</name>
<keyword evidence="2" id="KW-0813">Transport</keyword>
<dbReference type="InterPro" id="IPR006143">
    <property type="entry name" value="RND_pump_MFP"/>
</dbReference>
<dbReference type="Proteomes" id="UP000310477">
    <property type="component" value="Unassembled WGS sequence"/>
</dbReference>
<gene>
    <name evidence="7" type="ORF">FA045_06325</name>
</gene>
<dbReference type="Gene3D" id="2.40.420.20">
    <property type="match status" value="1"/>
</dbReference>
<dbReference type="NCBIfam" id="TIGR01730">
    <property type="entry name" value="RND_mfp"/>
    <property type="match status" value="1"/>
</dbReference>
<proteinExistence type="inferred from homology"/>
<dbReference type="GO" id="GO:0016020">
    <property type="term" value="C:membrane"/>
    <property type="evidence" value="ECO:0007669"/>
    <property type="project" value="InterPro"/>
</dbReference>
<evidence type="ECO:0000313" key="7">
    <source>
        <dbReference type="EMBL" id="TKC01858.1"/>
    </source>
</evidence>
<dbReference type="RefSeq" id="WP_136875633.1">
    <property type="nucleotide sequence ID" value="NZ_SWBO01000003.1"/>
</dbReference>
<comment type="caution">
    <text evidence="7">The sequence shown here is derived from an EMBL/GenBank/DDBJ whole genome shotgun (WGS) entry which is preliminary data.</text>
</comment>
<feature type="domain" description="CusB-like beta-barrel" evidence="6">
    <location>
        <begin position="240"/>
        <end position="311"/>
    </location>
</feature>
<feature type="signal peptide" evidence="4">
    <location>
        <begin position="1"/>
        <end position="21"/>
    </location>
</feature>
<dbReference type="InterPro" id="IPR051909">
    <property type="entry name" value="MFP_Cation_Efflux"/>
</dbReference>
<dbReference type="OrthoDB" id="9814657at2"/>
<dbReference type="PROSITE" id="PS51257">
    <property type="entry name" value="PROKAR_LIPOPROTEIN"/>
    <property type="match status" value="1"/>
</dbReference>
<keyword evidence="4" id="KW-0732">Signal</keyword>
<dbReference type="PANTHER" id="PTHR30097">
    <property type="entry name" value="CATION EFFLUX SYSTEM PROTEIN CUSB"/>
    <property type="match status" value="1"/>
</dbReference>
<evidence type="ECO:0000256" key="3">
    <source>
        <dbReference type="SAM" id="MobiDB-lite"/>
    </source>
</evidence>
<dbReference type="Gene3D" id="2.40.50.100">
    <property type="match status" value="1"/>
</dbReference>
<dbReference type="InterPro" id="IPR058792">
    <property type="entry name" value="Beta-barrel_RND_2"/>
</dbReference>
<protein>
    <submittedName>
        <fullName evidence="7">Efflux RND transporter periplasmic adaptor subunit</fullName>
    </submittedName>
</protein>
<dbReference type="GO" id="GO:0060003">
    <property type="term" value="P:copper ion export"/>
    <property type="evidence" value="ECO:0007669"/>
    <property type="project" value="TreeGrafter"/>
</dbReference>
<dbReference type="SUPFAM" id="SSF111369">
    <property type="entry name" value="HlyD-like secretion proteins"/>
    <property type="match status" value="1"/>
</dbReference>
<feature type="domain" description="Multidrug resistance protein MdtA-like barrel-sandwich hybrid" evidence="5">
    <location>
        <begin position="86"/>
        <end position="231"/>
    </location>
</feature>
<comment type="similarity">
    <text evidence="1">Belongs to the membrane fusion protein (MFP) (TC 8.A.1) family.</text>
</comment>
<evidence type="ECO:0000259" key="5">
    <source>
        <dbReference type="Pfam" id="PF25917"/>
    </source>
</evidence>
<sequence>MYHIKIRTLYFIALIGLASFAACSSDPKNAEKNEAVKEETKEESNALELTSEQMETVGITIGNIEQKNLDAVVKANGQLAVPPQNKADVSILSGGIITRINVLEGQQVRKGQVLATINNQDLIKIQQDYLASKNSFVYVQAEYERQKQLQAADAGTGKSFQSAQATYNAEKSRLTAYESQLRQLGVPPSSIAGEKIISQFPVLSPINGTVGQITANTGAFVQPGTSIMEVVDNSKIHCDLTVFEKDLMAVKVGQKVSFQLTNQENQLISGRINGINKSFENESKGVIVHAVIDNAKNKNLIPGMYVTALISTGSKLMSALPVDAIVRSEGKQYIFVVAENDKKDDAKTFNFIRAEVKTGVSEQGYVQVIPIEELSAKARVVTKGAFYLQSKASGGGEEE</sequence>
<dbReference type="Pfam" id="PF25954">
    <property type="entry name" value="Beta-barrel_RND_2"/>
    <property type="match status" value="1"/>
</dbReference>
<reference evidence="7 8" key="1">
    <citation type="submission" date="2019-04" db="EMBL/GenBank/DDBJ databases">
        <title>Pedobacter sp. AR-2-6 sp. nov., isolated from Arctic soil.</title>
        <authorList>
            <person name="Dahal R.H."/>
            <person name="Kim D.-U."/>
        </authorList>
    </citation>
    <scope>NUCLEOTIDE SEQUENCE [LARGE SCALE GENOMIC DNA]</scope>
    <source>
        <strain evidence="7 8">AR-2-6</strain>
    </source>
</reference>
<evidence type="ECO:0000256" key="1">
    <source>
        <dbReference type="ARBA" id="ARBA00009477"/>
    </source>
</evidence>
<dbReference type="GO" id="GO:0022857">
    <property type="term" value="F:transmembrane transporter activity"/>
    <property type="evidence" value="ECO:0007669"/>
    <property type="project" value="InterPro"/>
</dbReference>
<dbReference type="InterPro" id="IPR058625">
    <property type="entry name" value="MdtA-like_BSH"/>
</dbReference>
<feature type="compositionally biased region" description="Basic and acidic residues" evidence="3">
    <location>
        <begin position="28"/>
        <end position="44"/>
    </location>
</feature>
<dbReference type="Gene3D" id="2.40.30.170">
    <property type="match status" value="1"/>
</dbReference>
<dbReference type="PANTHER" id="PTHR30097:SF4">
    <property type="entry name" value="SLR6042 PROTEIN"/>
    <property type="match status" value="1"/>
</dbReference>
<dbReference type="EMBL" id="SWBO01000003">
    <property type="protein sequence ID" value="TKC01858.1"/>
    <property type="molecule type" value="Genomic_DNA"/>
</dbReference>
<evidence type="ECO:0000313" key="8">
    <source>
        <dbReference type="Proteomes" id="UP000310477"/>
    </source>
</evidence>